<gene>
    <name evidence="1" type="ORF">CDAR_522351</name>
</gene>
<proteinExistence type="predicted"/>
<name>A0AAV4NRL3_9ARAC</name>
<dbReference type="EMBL" id="BPLQ01002004">
    <property type="protein sequence ID" value="GIX87452.1"/>
    <property type="molecule type" value="Genomic_DNA"/>
</dbReference>
<protein>
    <submittedName>
        <fullName evidence="1">Uncharacterized protein</fullName>
    </submittedName>
</protein>
<dbReference type="AlphaFoldDB" id="A0AAV4NRL3"/>
<accession>A0AAV4NRL3</accession>
<keyword evidence="2" id="KW-1185">Reference proteome</keyword>
<reference evidence="1 2" key="1">
    <citation type="submission" date="2021-06" db="EMBL/GenBank/DDBJ databases">
        <title>Caerostris darwini draft genome.</title>
        <authorList>
            <person name="Kono N."/>
            <person name="Arakawa K."/>
        </authorList>
    </citation>
    <scope>NUCLEOTIDE SEQUENCE [LARGE SCALE GENOMIC DNA]</scope>
</reference>
<comment type="caution">
    <text evidence="1">The sequence shown here is derived from an EMBL/GenBank/DDBJ whole genome shotgun (WGS) entry which is preliminary data.</text>
</comment>
<dbReference type="Proteomes" id="UP001054837">
    <property type="component" value="Unassembled WGS sequence"/>
</dbReference>
<evidence type="ECO:0000313" key="1">
    <source>
        <dbReference type="EMBL" id="GIX87452.1"/>
    </source>
</evidence>
<evidence type="ECO:0000313" key="2">
    <source>
        <dbReference type="Proteomes" id="UP001054837"/>
    </source>
</evidence>
<organism evidence="1 2">
    <name type="scientific">Caerostris darwini</name>
    <dbReference type="NCBI Taxonomy" id="1538125"/>
    <lineage>
        <taxon>Eukaryota</taxon>
        <taxon>Metazoa</taxon>
        <taxon>Ecdysozoa</taxon>
        <taxon>Arthropoda</taxon>
        <taxon>Chelicerata</taxon>
        <taxon>Arachnida</taxon>
        <taxon>Araneae</taxon>
        <taxon>Araneomorphae</taxon>
        <taxon>Entelegynae</taxon>
        <taxon>Araneoidea</taxon>
        <taxon>Araneidae</taxon>
        <taxon>Caerostris</taxon>
    </lineage>
</organism>
<sequence length="75" mass="8813">MRSVVIQYNGQTPALCCNVELRPGQTTNKLILQKSCQAVLSCYQSEVSYCLFMWPVTELFPIIFEQMFKQENFYY</sequence>